<accession>A0A4D9DT84</accession>
<evidence type="ECO:0000313" key="2">
    <source>
        <dbReference type="EMBL" id="TFJ98092.1"/>
    </source>
</evidence>
<feature type="compositionally biased region" description="Basic and acidic residues" evidence="1">
    <location>
        <begin position="99"/>
        <end position="108"/>
    </location>
</feature>
<evidence type="ECO:0000256" key="1">
    <source>
        <dbReference type="SAM" id="MobiDB-lite"/>
    </source>
</evidence>
<protein>
    <submittedName>
        <fullName evidence="2">Flotillin-1</fullName>
    </submittedName>
</protein>
<gene>
    <name evidence="2" type="ORF">DR999_PMT20022</name>
</gene>
<sequence length="158" mass="17324">MMSPRACLGHVGAHRCLWVAQSDEAVAGRAPCGAVAVRSEEFETSLLGSDNNNECFSDSSSTSSKGRVSGSSESGGKRAIRRPTDWLEMRGIKTNINKSSEKKGESPSRGKRKSEREDDEDYEEFSRKKQKVPGAFQVEDDTSEHVQPQTHAQGLVLH</sequence>
<dbReference type="AlphaFoldDB" id="A0A4D9DT84"/>
<dbReference type="STRING" id="55544.A0A4D9DT84"/>
<feature type="compositionally biased region" description="Polar residues" evidence="1">
    <location>
        <begin position="47"/>
        <end position="56"/>
    </location>
</feature>
<feature type="region of interest" description="Disordered" evidence="1">
    <location>
        <begin position="47"/>
        <end position="158"/>
    </location>
</feature>
<dbReference type="EMBL" id="QXTE01000430">
    <property type="protein sequence ID" value="TFJ98092.1"/>
    <property type="molecule type" value="Genomic_DNA"/>
</dbReference>
<name>A0A4D9DT84_9SAUR</name>
<keyword evidence="3" id="KW-1185">Reference proteome</keyword>
<evidence type="ECO:0000313" key="3">
    <source>
        <dbReference type="Proteomes" id="UP000297703"/>
    </source>
</evidence>
<proteinExistence type="predicted"/>
<feature type="compositionally biased region" description="Low complexity" evidence="1">
    <location>
        <begin position="57"/>
        <end position="74"/>
    </location>
</feature>
<feature type="compositionally biased region" description="Basic and acidic residues" evidence="1">
    <location>
        <begin position="82"/>
        <end position="91"/>
    </location>
</feature>
<comment type="caution">
    <text evidence="2">The sequence shown here is derived from an EMBL/GenBank/DDBJ whole genome shotgun (WGS) entry which is preliminary data.</text>
</comment>
<reference evidence="2 3" key="2">
    <citation type="submission" date="2019-04" db="EMBL/GenBank/DDBJ databases">
        <title>The genome sequence of big-headed turtle.</title>
        <authorList>
            <person name="Gong S."/>
        </authorList>
    </citation>
    <scope>NUCLEOTIDE SEQUENCE [LARGE SCALE GENOMIC DNA]</scope>
    <source>
        <strain evidence="2">DO16091913</strain>
        <tissue evidence="2">Muscle</tissue>
    </source>
</reference>
<dbReference type="Proteomes" id="UP000297703">
    <property type="component" value="Unassembled WGS sequence"/>
</dbReference>
<organism evidence="2 3">
    <name type="scientific">Platysternon megacephalum</name>
    <name type="common">big-headed turtle</name>
    <dbReference type="NCBI Taxonomy" id="55544"/>
    <lineage>
        <taxon>Eukaryota</taxon>
        <taxon>Metazoa</taxon>
        <taxon>Chordata</taxon>
        <taxon>Craniata</taxon>
        <taxon>Vertebrata</taxon>
        <taxon>Euteleostomi</taxon>
        <taxon>Archelosauria</taxon>
        <taxon>Testudinata</taxon>
        <taxon>Testudines</taxon>
        <taxon>Cryptodira</taxon>
        <taxon>Durocryptodira</taxon>
        <taxon>Testudinoidea</taxon>
        <taxon>Platysternidae</taxon>
        <taxon>Platysternon</taxon>
    </lineage>
</organism>
<reference evidence="2 3" key="1">
    <citation type="submission" date="2019-04" db="EMBL/GenBank/DDBJ databases">
        <title>Draft genome of the big-headed turtle Platysternon megacephalum.</title>
        <authorList>
            <person name="Gong S."/>
        </authorList>
    </citation>
    <scope>NUCLEOTIDE SEQUENCE [LARGE SCALE GENOMIC DNA]</scope>
    <source>
        <strain evidence="2">DO16091913</strain>
        <tissue evidence="2">Muscle</tissue>
    </source>
</reference>